<reference evidence="1 2" key="1">
    <citation type="journal article" date="2022" name="Nat. Genet.">
        <title>Improved pea reference genome and pan-genome highlight genomic features and evolutionary characteristics.</title>
        <authorList>
            <person name="Yang T."/>
            <person name="Liu R."/>
            <person name="Luo Y."/>
            <person name="Hu S."/>
            <person name="Wang D."/>
            <person name="Wang C."/>
            <person name="Pandey M.K."/>
            <person name="Ge S."/>
            <person name="Xu Q."/>
            <person name="Li N."/>
            <person name="Li G."/>
            <person name="Huang Y."/>
            <person name="Saxena R.K."/>
            <person name="Ji Y."/>
            <person name="Li M."/>
            <person name="Yan X."/>
            <person name="He Y."/>
            <person name="Liu Y."/>
            <person name="Wang X."/>
            <person name="Xiang C."/>
            <person name="Varshney R.K."/>
            <person name="Ding H."/>
            <person name="Gao S."/>
            <person name="Zong X."/>
        </authorList>
    </citation>
    <scope>NUCLEOTIDE SEQUENCE [LARGE SCALE GENOMIC DNA]</scope>
    <source>
        <strain evidence="1 2">cv. Zhongwan 6</strain>
    </source>
</reference>
<accession>A0A9D5AEX7</accession>
<dbReference type="Gramene" id="Psat05G0245800-T1">
    <property type="protein sequence ID" value="KAI5405698.1"/>
    <property type="gene ID" value="KIW84_052458"/>
</dbReference>
<dbReference type="Proteomes" id="UP001058974">
    <property type="component" value="Chromosome 5"/>
</dbReference>
<sequence length="98" mass="10867">MSEDRQDKEVCLKDSKIFELFPDNKVNDDGDFVHFALMDESEPVKTEEVLSDPKRICDMKGEVEVQGVLVADSLTWSKMQAVDASAMNTGGYGLDSCS</sequence>
<evidence type="ECO:0000313" key="1">
    <source>
        <dbReference type="EMBL" id="KAI5405698.1"/>
    </source>
</evidence>
<name>A0A9D5AEX7_PEA</name>
<protein>
    <submittedName>
        <fullName evidence="1">Uncharacterized protein</fullName>
    </submittedName>
</protein>
<gene>
    <name evidence="1" type="ORF">KIW84_052458</name>
</gene>
<proteinExistence type="predicted"/>
<dbReference type="EMBL" id="JAMSHJ010000005">
    <property type="protein sequence ID" value="KAI5405698.1"/>
    <property type="molecule type" value="Genomic_DNA"/>
</dbReference>
<keyword evidence="2" id="KW-1185">Reference proteome</keyword>
<organism evidence="1 2">
    <name type="scientific">Pisum sativum</name>
    <name type="common">Garden pea</name>
    <name type="synonym">Lathyrus oleraceus</name>
    <dbReference type="NCBI Taxonomy" id="3888"/>
    <lineage>
        <taxon>Eukaryota</taxon>
        <taxon>Viridiplantae</taxon>
        <taxon>Streptophyta</taxon>
        <taxon>Embryophyta</taxon>
        <taxon>Tracheophyta</taxon>
        <taxon>Spermatophyta</taxon>
        <taxon>Magnoliopsida</taxon>
        <taxon>eudicotyledons</taxon>
        <taxon>Gunneridae</taxon>
        <taxon>Pentapetalae</taxon>
        <taxon>rosids</taxon>
        <taxon>fabids</taxon>
        <taxon>Fabales</taxon>
        <taxon>Fabaceae</taxon>
        <taxon>Papilionoideae</taxon>
        <taxon>50 kb inversion clade</taxon>
        <taxon>NPAAA clade</taxon>
        <taxon>Hologalegina</taxon>
        <taxon>IRL clade</taxon>
        <taxon>Fabeae</taxon>
        <taxon>Lathyrus</taxon>
    </lineage>
</organism>
<dbReference type="AlphaFoldDB" id="A0A9D5AEX7"/>
<comment type="caution">
    <text evidence="1">The sequence shown here is derived from an EMBL/GenBank/DDBJ whole genome shotgun (WGS) entry which is preliminary data.</text>
</comment>
<evidence type="ECO:0000313" key="2">
    <source>
        <dbReference type="Proteomes" id="UP001058974"/>
    </source>
</evidence>